<evidence type="ECO:0000313" key="6">
    <source>
        <dbReference type="Proteomes" id="UP000789524"/>
    </source>
</evidence>
<evidence type="ECO:0000256" key="2">
    <source>
        <dbReference type="SAM" id="MobiDB-lite"/>
    </source>
</evidence>
<dbReference type="Pfam" id="PF14075">
    <property type="entry name" value="UBN_AB"/>
    <property type="match status" value="1"/>
</dbReference>
<evidence type="ECO:0000256" key="1">
    <source>
        <dbReference type="ARBA" id="ARBA00022553"/>
    </source>
</evidence>
<feature type="compositionally biased region" description="Polar residues" evidence="2">
    <location>
        <begin position="250"/>
        <end position="265"/>
    </location>
</feature>
<feature type="compositionally biased region" description="Polar residues" evidence="2">
    <location>
        <begin position="219"/>
        <end position="231"/>
    </location>
</feature>
<sequence length="815" mass="90545">MSDPKRASLITAGAPKSAKNNVNKTLRLSINLDVSDETKYPELNYKELYAAALKKKSGENCKTSGLDPFSDNDDDIKRVTRKFEQKYGGKSTYGKKGRSKYDDLADIGAGYDENDSFIDNTDGYDEIMPPECDTEYGGFYINSGKLEFKTVPENNKRGLSSSSSEEESSASSSDSDSQEAKDTKIITNGNVDSHKTEHRKKKNKTIDKQKAKKIRRTDSSAATSGKQTSDENAPADGSSGDSRSSASDSLTSKPAPSSENNVTSDSSRDAETKVEIKLPAAVNQILEELETLSRFKENLGKDDSKTDACIVRLGKALKEVVDTRLSDHAWSRAAKMLGIGVDVITHRAREREKLDTAPVQTSQPQPIAGTKRKLDELLDTSTMTPEQKEANIEDILQRLKTLIKEREPGIMSTYKTECERVEEERKKLSIGSVSGASSERRRPKRRFPWCARVRGLLARLAALGGAPEHPDAAAALLTQRAFPLFPDGFVRQPTLLKQAGLNKDIKVSDFKKQRVSSISQTVQPAQTVQPSQMVQPTHVSQPVQPIITSTQFTEPIQFPSSLTVTTSVKNIERTEDEKYKVNPGIGALINSYTLNKDLVIEKPEDRKPDRSKEEYIPTNSIGSITITPVVNKDKAKEPLLRVKSPAALNEMIHKKDKPKKTDKNITIYRDKRIESPLQVDISVNTKKDSQSPKLKEEISQKVIENMRSVENNIPRPALISVHHSPTFVKPDKRPPEVRKKKELIISDEDPVSEVPDTNDVDDNSDVVFMGEVRDKCEDSDVPSDVKSDKCEDVTDETAKEVMRNLREMAADSDMK</sequence>
<dbReference type="GO" id="GO:0005634">
    <property type="term" value="C:nucleus"/>
    <property type="evidence" value="ECO:0007669"/>
    <property type="project" value="TreeGrafter"/>
</dbReference>
<evidence type="ECO:0000259" key="4">
    <source>
        <dbReference type="Pfam" id="PF14075"/>
    </source>
</evidence>
<gene>
    <name evidence="5" type="ORF">DCHRY22_LOCUS9725</name>
</gene>
<dbReference type="InterPro" id="IPR014840">
    <property type="entry name" value="HRD"/>
</dbReference>
<dbReference type="PANTHER" id="PTHR21669">
    <property type="entry name" value="CAPZ-INTERACTING PROTEIN AND RELATED PROTEINS"/>
    <property type="match status" value="1"/>
</dbReference>
<accession>A0A8J2QTD6</accession>
<feature type="compositionally biased region" description="Low complexity" evidence="2">
    <location>
        <begin position="235"/>
        <end position="249"/>
    </location>
</feature>
<name>A0A8J2QTD6_9NEOP</name>
<dbReference type="OrthoDB" id="68076at2759"/>
<dbReference type="Pfam" id="PF08729">
    <property type="entry name" value="HUN"/>
    <property type="match status" value="1"/>
</dbReference>
<reference evidence="5" key="1">
    <citation type="submission" date="2021-09" db="EMBL/GenBank/DDBJ databases">
        <authorList>
            <person name="Martin H S."/>
        </authorList>
    </citation>
    <scope>NUCLEOTIDE SEQUENCE</scope>
</reference>
<dbReference type="GO" id="GO:0006325">
    <property type="term" value="P:chromatin organization"/>
    <property type="evidence" value="ECO:0007669"/>
    <property type="project" value="TreeGrafter"/>
</dbReference>
<feature type="compositionally biased region" description="Basic and acidic residues" evidence="2">
    <location>
        <begin position="729"/>
        <end position="744"/>
    </location>
</feature>
<feature type="compositionally biased region" description="Acidic residues" evidence="2">
    <location>
        <begin position="745"/>
        <end position="764"/>
    </location>
</feature>
<dbReference type="EMBL" id="CAKASE010000067">
    <property type="protein sequence ID" value="CAG9571582.1"/>
    <property type="molecule type" value="Genomic_DNA"/>
</dbReference>
<feature type="domain" description="Ubinuclein middle" evidence="4">
    <location>
        <begin position="383"/>
        <end position="462"/>
    </location>
</feature>
<keyword evidence="6" id="KW-1185">Reference proteome</keyword>
<proteinExistence type="predicted"/>
<feature type="region of interest" description="Disordered" evidence="2">
    <location>
        <begin position="725"/>
        <end position="764"/>
    </location>
</feature>
<dbReference type="InterPro" id="IPR026947">
    <property type="entry name" value="UBN_middle_dom"/>
</dbReference>
<evidence type="ECO:0000313" key="5">
    <source>
        <dbReference type="EMBL" id="CAG9571582.1"/>
    </source>
</evidence>
<evidence type="ECO:0000259" key="3">
    <source>
        <dbReference type="Pfam" id="PF08729"/>
    </source>
</evidence>
<comment type="caution">
    <text evidence="5">The sequence shown here is derived from an EMBL/GenBank/DDBJ whole genome shotgun (WGS) entry which is preliminary data.</text>
</comment>
<protein>
    <submittedName>
        <fullName evidence="5">(African queen) hypothetical protein</fullName>
    </submittedName>
</protein>
<dbReference type="AlphaFoldDB" id="A0A8J2QTD6"/>
<feature type="region of interest" description="Disordered" evidence="2">
    <location>
        <begin position="150"/>
        <end position="272"/>
    </location>
</feature>
<dbReference type="Proteomes" id="UP000789524">
    <property type="component" value="Unassembled WGS sequence"/>
</dbReference>
<feature type="domain" description="Hpc2-related" evidence="3">
    <location>
        <begin position="96"/>
        <end position="147"/>
    </location>
</feature>
<dbReference type="PANTHER" id="PTHR21669:SF28">
    <property type="entry name" value="YEMANUCLEIN"/>
    <property type="match status" value="1"/>
</dbReference>
<keyword evidence="1" id="KW-0597">Phosphoprotein</keyword>
<organism evidence="5 6">
    <name type="scientific">Danaus chrysippus</name>
    <name type="common">African queen</name>
    <dbReference type="NCBI Taxonomy" id="151541"/>
    <lineage>
        <taxon>Eukaryota</taxon>
        <taxon>Metazoa</taxon>
        <taxon>Ecdysozoa</taxon>
        <taxon>Arthropoda</taxon>
        <taxon>Hexapoda</taxon>
        <taxon>Insecta</taxon>
        <taxon>Pterygota</taxon>
        <taxon>Neoptera</taxon>
        <taxon>Endopterygota</taxon>
        <taxon>Lepidoptera</taxon>
        <taxon>Glossata</taxon>
        <taxon>Ditrysia</taxon>
        <taxon>Papilionoidea</taxon>
        <taxon>Nymphalidae</taxon>
        <taxon>Danainae</taxon>
        <taxon>Danaini</taxon>
        <taxon>Danaina</taxon>
        <taxon>Danaus</taxon>
        <taxon>Anosia</taxon>
    </lineage>
</organism>